<dbReference type="CDD" id="cd02393">
    <property type="entry name" value="KH-I_PNPase"/>
    <property type="match status" value="1"/>
</dbReference>
<sequence length="801" mass="86310">MFDKKTVSIEWGGKTLTLETGKVARQADGAVIATLGETVVLCAVTAAKSVKEGQDFFPLTVHYQEKFSAAGRIPGGFFKRERGATEKETLVSRLIDRPIRPLFPEGFYNEINAICQVLSYDGENEPDILAMVAASAALTISGVPFMGPIGAARVGYVDGEYVLNPTDAQVAEGELDLVVAATYDAVMMVESEAKELSEEIMLGAVLFAHDACREIVKAIVKLAEQAAKDPWELSKVDDKSATLKKLDSVIGKDIAAAYKLTDKQQRQVALNDARAKAREAFADLKESDPAQYLGTLKLVKKLEANIVRSAILKDGKRIDGRTTTQIRQIEAETHFLPRAHGSALFTRGETQTIATATLGTRDAEQMIDGLGGLSYQHFMLHYNFPPYSVGEVGRFGAPGRREVGHGKLAWRALHPVLPTKEEFPYTIRLTSDITESNGSSSMASVCGGSLALMDAGVPIKRPVSGIAMGLILEGKDFAILSDILGDEDHLGDMDFKVAGTSEGITTMQMDIKIAGITKEIFEAALHQAKEGRAHILGEMAKALGETRSELSAHAPRIETFSIDKSKIREVIGTGGKVIREIVATTGAKVDIDDEGVIKVSSSDPAQIEAAIAWIKGLVEEAEVGKVYNGKVVNIVDFGAFVNFMGGKDGLVHVSEMKNERVEKPTDVVSEGQEVKVKVLEIDQRGKVRLSMRVVDQETGEELEDTRPAREPREGGDRGPRGDRGERSGGGGDRRRDGGRGGDRGPRREGGGDRGPRSEGGDRGPRGEGRGDRGPRRERSEGGKEEGGENIGLPSFLTGNDD</sequence>
<dbReference type="Pfam" id="PF00013">
    <property type="entry name" value="KH_1"/>
    <property type="match status" value="1"/>
</dbReference>
<comment type="cofactor">
    <cofactor evidence="8">
        <name>Mg(2+)</name>
        <dbReference type="ChEBI" id="CHEBI:18420"/>
    </cofactor>
</comment>
<dbReference type="InterPro" id="IPR027408">
    <property type="entry name" value="PNPase/RNase_PH_dom_sf"/>
</dbReference>
<dbReference type="Proteomes" id="UP000527143">
    <property type="component" value="Unassembled WGS sequence"/>
</dbReference>
<dbReference type="SUPFAM" id="SSF54211">
    <property type="entry name" value="Ribosomal protein S5 domain 2-like"/>
    <property type="match status" value="2"/>
</dbReference>
<dbReference type="InterPro" id="IPR020568">
    <property type="entry name" value="Ribosomal_Su5_D2-typ_SF"/>
</dbReference>
<dbReference type="InterPro" id="IPR015847">
    <property type="entry name" value="ExoRNase_PH_dom2"/>
</dbReference>
<dbReference type="GO" id="GO:0004654">
    <property type="term" value="F:polyribonucleotide nucleotidyltransferase activity"/>
    <property type="evidence" value="ECO:0007669"/>
    <property type="project" value="UniProtKB-UniRule"/>
</dbReference>
<dbReference type="EMBL" id="JACIJF010000009">
    <property type="protein sequence ID" value="MBB5711664.1"/>
    <property type="molecule type" value="Genomic_DNA"/>
</dbReference>
<dbReference type="PROSITE" id="PS50084">
    <property type="entry name" value="KH_TYPE_1"/>
    <property type="match status" value="1"/>
</dbReference>
<keyword evidence="5 8" id="KW-0479">Metal-binding</keyword>
<evidence type="ECO:0000256" key="8">
    <source>
        <dbReference type="HAMAP-Rule" id="MF_01595"/>
    </source>
</evidence>
<dbReference type="SUPFAM" id="SSF46915">
    <property type="entry name" value="Polynucleotide phosphorylase/guanosine pentaphosphate synthase (PNPase/GPSI), domain 3"/>
    <property type="match status" value="1"/>
</dbReference>
<protein>
    <recommendedName>
        <fullName evidence="8">Polyribonucleotide nucleotidyltransferase</fullName>
        <ecNumber evidence="8">2.7.7.8</ecNumber>
    </recommendedName>
    <alternativeName>
        <fullName evidence="8">Polynucleotide phosphorylase</fullName>
        <shortName evidence="8">PNPase</shortName>
    </alternativeName>
</protein>
<comment type="catalytic activity">
    <reaction evidence="8">
        <text>RNA(n+1) + phosphate = RNA(n) + a ribonucleoside 5'-diphosphate</text>
        <dbReference type="Rhea" id="RHEA:22096"/>
        <dbReference type="Rhea" id="RHEA-COMP:14527"/>
        <dbReference type="Rhea" id="RHEA-COMP:17342"/>
        <dbReference type="ChEBI" id="CHEBI:43474"/>
        <dbReference type="ChEBI" id="CHEBI:57930"/>
        <dbReference type="ChEBI" id="CHEBI:140395"/>
        <dbReference type="EC" id="2.7.7.8"/>
    </reaction>
</comment>
<comment type="subcellular location">
    <subcellularLocation>
        <location evidence="8">Cytoplasm</location>
    </subcellularLocation>
</comment>
<evidence type="ECO:0000256" key="4">
    <source>
        <dbReference type="ARBA" id="ARBA00022695"/>
    </source>
</evidence>
<accession>A0A840YFR1</accession>
<dbReference type="PROSITE" id="PS50126">
    <property type="entry name" value="S1"/>
    <property type="match status" value="1"/>
</dbReference>
<dbReference type="RefSeq" id="WP_184088862.1">
    <property type="nucleotide sequence ID" value="NZ_JACIJF010000009.1"/>
</dbReference>
<keyword evidence="6 8" id="KW-0460">Magnesium</keyword>
<dbReference type="InterPro" id="IPR004087">
    <property type="entry name" value="KH_dom"/>
</dbReference>
<comment type="caution">
    <text evidence="11">The sequence shown here is derived from an EMBL/GenBank/DDBJ whole genome shotgun (WGS) entry which is preliminary data.</text>
</comment>
<keyword evidence="3 8" id="KW-0808">Transferase</keyword>
<keyword evidence="4 8" id="KW-0548">Nucleotidyltransferase</keyword>
<keyword evidence="2 8" id="KW-0963">Cytoplasm</keyword>
<dbReference type="NCBIfam" id="NF008805">
    <property type="entry name" value="PRK11824.1"/>
    <property type="match status" value="1"/>
</dbReference>
<comment type="similarity">
    <text evidence="1 8">Belongs to the polyribonucleotide nucleotidyltransferase family.</text>
</comment>
<dbReference type="Gene3D" id="2.40.50.140">
    <property type="entry name" value="Nucleic acid-binding proteins"/>
    <property type="match status" value="1"/>
</dbReference>
<evidence type="ECO:0000256" key="3">
    <source>
        <dbReference type="ARBA" id="ARBA00022679"/>
    </source>
</evidence>
<proteinExistence type="inferred from homology"/>
<evidence type="ECO:0000313" key="12">
    <source>
        <dbReference type="Proteomes" id="UP000527143"/>
    </source>
</evidence>
<comment type="function">
    <text evidence="8">Involved in mRNA degradation. Catalyzes the phosphorolysis of single-stranded polyribonucleotides processively in the 3'- to 5'-direction.</text>
</comment>
<dbReference type="Gene3D" id="3.30.230.70">
    <property type="entry name" value="GHMP Kinase, N-terminal domain"/>
    <property type="match status" value="2"/>
</dbReference>
<feature type="region of interest" description="Disordered" evidence="9">
    <location>
        <begin position="695"/>
        <end position="801"/>
    </location>
</feature>
<feature type="binding site" evidence="8">
    <location>
        <position position="494"/>
    </location>
    <ligand>
        <name>Mg(2+)</name>
        <dbReference type="ChEBI" id="CHEBI:18420"/>
    </ligand>
</feature>
<dbReference type="PIRSF" id="PIRSF005499">
    <property type="entry name" value="PNPase"/>
    <property type="match status" value="1"/>
</dbReference>
<dbReference type="InterPro" id="IPR036612">
    <property type="entry name" value="KH_dom_type_1_sf"/>
</dbReference>
<dbReference type="InterPro" id="IPR003029">
    <property type="entry name" value="S1_domain"/>
</dbReference>
<dbReference type="SUPFAM" id="SSF54791">
    <property type="entry name" value="Eukaryotic type KH-domain (KH-domain type I)"/>
    <property type="match status" value="1"/>
</dbReference>
<dbReference type="FunFam" id="3.30.230.70:FF:000002">
    <property type="entry name" value="Polyribonucleotide nucleotidyltransferase"/>
    <property type="match status" value="1"/>
</dbReference>
<dbReference type="FunFam" id="3.30.230.70:FF:000001">
    <property type="entry name" value="Polyribonucleotide nucleotidyltransferase"/>
    <property type="match status" value="1"/>
</dbReference>
<dbReference type="Pfam" id="PF03725">
    <property type="entry name" value="RNase_PH_C"/>
    <property type="match status" value="2"/>
</dbReference>
<dbReference type="InterPro" id="IPR036345">
    <property type="entry name" value="ExoRNase_PH_dom2_sf"/>
</dbReference>
<dbReference type="SMART" id="SM00316">
    <property type="entry name" value="S1"/>
    <property type="match status" value="1"/>
</dbReference>
<name>A0A840YFR1_9SPHN</name>
<dbReference type="FunFam" id="2.40.50.140:FF:000107">
    <property type="entry name" value="Polyribonucleotide nucleotidyltransferase"/>
    <property type="match status" value="1"/>
</dbReference>
<gene>
    <name evidence="8" type="primary">pnp</name>
    <name evidence="11" type="ORF">FHT02_002915</name>
</gene>
<evidence type="ECO:0000313" key="11">
    <source>
        <dbReference type="EMBL" id="MBB5711664.1"/>
    </source>
</evidence>
<dbReference type="NCBIfam" id="TIGR03591">
    <property type="entry name" value="polynuc_phos"/>
    <property type="match status" value="1"/>
</dbReference>
<dbReference type="AlphaFoldDB" id="A0A840YFR1"/>
<feature type="binding site" evidence="8">
    <location>
        <position position="488"/>
    </location>
    <ligand>
        <name>Mg(2+)</name>
        <dbReference type="ChEBI" id="CHEBI:18420"/>
    </ligand>
</feature>
<dbReference type="GO" id="GO:0000287">
    <property type="term" value="F:magnesium ion binding"/>
    <property type="evidence" value="ECO:0007669"/>
    <property type="project" value="UniProtKB-UniRule"/>
</dbReference>
<dbReference type="Gene3D" id="3.30.1370.10">
    <property type="entry name" value="K Homology domain, type 1"/>
    <property type="match status" value="1"/>
</dbReference>
<dbReference type="InterPro" id="IPR012340">
    <property type="entry name" value="NA-bd_OB-fold"/>
</dbReference>
<evidence type="ECO:0000256" key="5">
    <source>
        <dbReference type="ARBA" id="ARBA00022723"/>
    </source>
</evidence>
<evidence type="ECO:0000256" key="2">
    <source>
        <dbReference type="ARBA" id="ARBA00022490"/>
    </source>
</evidence>
<evidence type="ECO:0000259" key="10">
    <source>
        <dbReference type="PROSITE" id="PS50126"/>
    </source>
</evidence>
<dbReference type="HAMAP" id="MF_01595">
    <property type="entry name" value="PNPase"/>
    <property type="match status" value="1"/>
</dbReference>
<dbReference type="InterPro" id="IPR001247">
    <property type="entry name" value="ExoRNase_PH_dom1"/>
</dbReference>
<dbReference type="GO" id="GO:0006396">
    <property type="term" value="P:RNA processing"/>
    <property type="evidence" value="ECO:0007669"/>
    <property type="project" value="InterPro"/>
</dbReference>
<dbReference type="PANTHER" id="PTHR11252">
    <property type="entry name" value="POLYRIBONUCLEOTIDE NUCLEOTIDYLTRANSFERASE"/>
    <property type="match status" value="1"/>
</dbReference>
<keyword evidence="7 8" id="KW-0694">RNA-binding</keyword>
<dbReference type="InterPro" id="IPR004088">
    <property type="entry name" value="KH_dom_type_1"/>
</dbReference>
<dbReference type="InterPro" id="IPR036456">
    <property type="entry name" value="PNPase_PH_RNA-bd_sf"/>
</dbReference>
<dbReference type="FunFam" id="3.30.1370.10:FF:000001">
    <property type="entry name" value="Polyribonucleotide nucleotidyltransferase"/>
    <property type="match status" value="1"/>
</dbReference>
<evidence type="ECO:0000256" key="9">
    <source>
        <dbReference type="SAM" id="MobiDB-lite"/>
    </source>
</evidence>
<dbReference type="GO" id="GO:0005829">
    <property type="term" value="C:cytosol"/>
    <property type="evidence" value="ECO:0007669"/>
    <property type="project" value="TreeGrafter"/>
</dbReference>
<dbReference type="SMART" id="SM00322">
    <property type="entry name" value="KH"/>
    <property type="match status" value="1"/>
</dbReference>
<evidence type="ECO:0000256" key="1">
    <source>
        <dbReference type="ARBA" id="ARBA00007404"/>
    </source>
</evidence>
<reference evidence="11 12" key="1">
    <citation type="submission" date="2020-08" db="EMBL/GenBank/DDBJ databases">
        <title>Genomic Encyclopedia of Type Strains, Phase IV (KMG-IV): sequencing the most valuable type-strain genomes for metagenomic binning, comparative biology and taxonomic classification.</title>
        <authorList>
            <person name="Goeker M."/>
        </authorList>
    </citation>
    <scope>NUCLEOTIDE SEQUENCE [LARGE SCALE GENOMIC DNA]</scope>
    <source>
        <strain evidence="11 12">DSM 26736</strain>
    </source>
</reference>
<dbReference type="InterPro" id="IPR015848">
    <property type="entry name" value="PNPase_PH_RNA-bd_bac/org-type"/>
</dbReference>
<feature type="compositionally biased region" description="Basic and acidic residues" evidence="9">
    <location>
        <begin position="704"/>
        <end position="786"/>
    </location>
</feature>
<dbReference type="Pfam" id="PF01138">
    <property type="entry name" value="RNase_PH"/>
    <property type="match status" value="2"/>
</dbReference>
<dbReference type="CDD" id="cd11363">
    <property type="entry name" value="RNase_PH_PNPase_1"/>
    <property type="match status" value="1"/>
</dbReference>
<dbReference type="CDD" id="cd04472">
    <property type="entry name" value="S1_PNPase"/>
    <property type="match status" value="1"/>
</dbReference>
<dbReference type="SUPFAM" id="SSF55666">
    <property type="entry name" value="Ribonuclease PH domain 2-like"/>
    <property type="match status" value="2"/>
</dbReference>
<organism evidence="11 12">
    <name type="scientific">Sphingomonas xinjiangensis</name>
    <dbReference type="NCBI Taxonomy" id="643568"/>
    <lineage>
        <taxon>Bacteria</taxon>
        <taxon>Pseudomonadati</taxon>
        <taxon>Pseudomonadota</taxon>
        <taxon>Alphaproteobacteria</taxon>
        <taxon>Sphingomonadales</taxon>
        <taxon>Sphingomonadaceae</taxon>
        <taxon>Sphingomonas</taxon>
    </lineage>
</organism>
<dbReference type="Pfam" id="PF03726">
    <property type="entry name" value="PNPase"/>
    <property type="match status" value="1"/>
</dbReference>
<dbReference type="InterPro" id="IPR012162">
    <property type="entry name" value="PNPase"/>
</dbReference>
<dbReference type="CDD" id="cd11364">
    <property type="entry name" value="RNase_PH_PNPase_2"/>
    <property type="match status" value="1"/>
</dbReference>
<feature type="domain" description="S1 motif" evidence="10">
    <location>
        <begin position="624"/>
        <end position="692"/>
    </location>
</feature>
<dbReference type="Pfam" id="PF00575">
    <property type="entry name" value="S1"/>
    <property type="match status" value="1"/>
</dbReference>
<dbReference type="SUPFAM" id="SSF50249">
    <property type="entry name" value="Nucleic acid-binding proteins"/>
    <property type="match status" value="1"/>
</dbReference>
<keyword evidence="12" id="KW-1185">Reference proteome</keyword>
<dbReference type="PANTHER" id="PTHR11252:SF0">
    <property type="entry name" value="POLYRIBONUCLEOTIDE NUCLEOTIDYLTRANSFERASE 1, MITOCHONDRIAL"/>
    <property type="match status" value="1"/>
</dbReference>
<dbReference type="GO" id="GO:0000175">
    <property type="term" value="F:3'-5'-RNA exonuclease activity"/>
    <property type="evidence" value="ECO:0007669"/>
    <property type="project" value="TreeGrafter"/>
</dbReference>
<dbReference type="GO" id="GO:0003723">
    <property type="term" value="F:RNA binding"/>
    <property type="evidence" value="ECO:0007669"/>
    <property type="project" value="UniProtKB-UniRule"/>
</dbReference>
<evidence type="ECO:0000256" key="7">
    <source>
        <dbReference type="ARBA" id="ARBA00022884"/>
    </source>
</evidence>
<dbReference type="GO" id="GO:0006402">
    <property type="term" value="P:mRNA catabolic process"/>
    <property type="evidence" value="ECO:0007669"/>
    <property type="project" value="UniProtKB-UniRule"/>
</dbReference>
<dbReference type="EC" id="2.7.7.8" evidence="8"/>
<evidence type="ECO:0000256" key="6">
    <source>
        <dbReference type="ARBA" id="ARBA00022842"/>
    </source>
</evidence>